<gene>
    <name evidence="11" type="ORF">FE839_15605</name>
</gene>
<comment type="similarity">
    <text evidence="2 7">Belongs to the periplasmic pilus chaperone family.</text>
</comment>
<dbReference type="InterPro" id="IPR013783">
    <property type="entry name" value="Ig-like_fold"/>
</dbReference>
<dbReference type="Pfam" id="PF00345">
    <property type="entry name" value="PapD_N"/>
    <property type="match status" value="1"/>
</dbReference>
<evidence type="ECO:0000313" key="12">
    <source>
        <dbReference type="Proteomes" id="UP000307430"/>
    </source>
</evidence>
<dbReference type="AlphaFoldDB" id="A0A5R9LFP0"/>
<dbReference type="GO" id="GO:0071555">
    <property type="term" value="P:cell wall organization"/>
    <property type="evidence" value="ECO:0007669"/>
    <property type="project" value="InterPro"/>
</dbReference>
<evidence type="ECO:0000256" key="6">
    <source>
        <dbReference type="ARBA" id="ARBA00023186"/>
    </source>
</evidence>
<dbReference type="SUPFAM" id="SSF49354">
    <property type="entry name" value="PapD-like"/>
    <property type="match status" value="1"/>
</dbReference>
<evidence type="ECO:0000259" key="9">
    <source>
        <dbReference type="Pfam" id="PF00345"/>
    </source>
</evidence>
<dbReference type="InterPro" id="IPR050643">
    <property type="entry name" value="Periplasmic_pilus_chap"/>
</dbReference>
<dbReference type="InterPro" id="IPR018046">
    <property type="entry name" value="Pili_assmbl_chaperone_CS"/>
</dbReference>
<evidence type="ECO:0000256" key="4">
    <source>
        <dbReference type="ARBA" id="ARBA00022729"/>
    </source>
</evidence>
<name>A0A5R9LFP0_9ENTR</name>
<evidence type="ECO:0000256" key="3">
    <source>
        <dbReference type="ARBA" id="ARBA00022558"/>
    </source>
</evidence>
<organism evidence="11 12">
    <name type="scientific">Klebsiella indica</name>
    <dbReference type="NCBI Taxonomy" id="2582917"/>
    <lineage>
        <taxon>Bacteria</taxon>
        <taxon>Pseudomonadati</taxon>
        <taxon>Pseudomonadota</taxon>
        <taxon>Gammaproteobacteria</taxon>
        <taxon>Enterobacterales</taxon>
        <taxon>Enterobacteriaceae</taxon>
        <taxon>Klebsiella/Raoultella group</taxon>
        <taxon>Klebsiella</taxon>
    </lineage>
</organism>
<evidence type="ECO:0000259" key="10">
    <source>
        <dbReference type="Pfam" id="PF02753"/>
    </source>
</evidence>
<feature type="signal peptide" evidence="8">
    <location>
        <begin position="1"/>
        <end position="39"/>
    </location>
</feature>
<comment type="caution">
    <text evidence="11">The sequence shown here is derived from an EMBL/GenBank/DDBJ whole genome shotgun (WGS) entry which is preliminary data.</text>
</comment>
<dbReference type="PRINTS" id="PR00969">
    <property type="entry name" value="CHAPERONPILI"/>
</dbReference>
<feature type="chain" id="PRO_5024306428" evidence="8">
    <location>
        <begin position="40"/>
        <end position="244"/>
    </location>
</feature>
<dbReference type="PANTHER" id="PTHR30251:SF11">
    <property type="entry name" value="CHAPERONE PROTEIN FIMC-RELATED"/>
    <property type="match status" value="1"/>
</dbReference>
<keyword evidence="5" id="KW-0574">Periplasm</keyword>
<keyword evidence="4 8" id="KW-0732">Signal</keyword>
<sequence>MSKKEVSMKNTLGTLRRMRGLLAGLLLAATAGFSVQAEAGVSLGATRVIYPAGQKQVQLAVTNNDDKSTFLIQSWVENADGAKDGSFVITPPLFAMQGKKESTLRILDATSNQLPQDRETLFWLNVKAIPSMDKSKLSDNTLQLAIISRIKLYYRPANLPLPPDQAAEKLRFRRSAGSLTLINPTPYYLTVTELNAGTRVLKNALVPPKGEASVSLPSDAGSDITYRTINDYGALTPRMKGVMQ</sequence>
<dbReference type="PROSITE" id="PS00635">
    <property type="entry name" value="PILI_CHAPERONE"/>
    <property type="match status" value="1"/>
</dbReference>
<dbReference type="Gene3D" id="2.60.40.10">
    <property type="entry name" value="Immunoglobulins"/>
    <property type="match status" value="2"/>
</dbReference>
<dbReference type="InterPro" id="IPR008962">
    <property type="entry name" value="PapD-like_sf"/>
</dbReference>
<accession>A0A5R9LFP0</accession>
<dbReference type="Proteomes" id="UP000307430">
    <property type="component" value="Unassembled WGS sequence"/>
</dbReference>
<dbReference type="EMBL" id="VCHQ01000020">
    <property type="protein sequence ID" value="TLV14678.1"/>
    <property type="molecule type" value="Genomic_DNA"/>
</dbReference>
<evidence type="ECO:0000256" key="5">
    <source>
        <dbReference type="ARBA" id="ARBA00022764"/>
    </source>
</evidence>
<dbReference type="InterPro" id="IPR016148">
    <property type="entry name" value="Pili_assmbl_chaperone_C"/>
</dbReference>
<dbReference type="PANTHER" id="PTHR30251">
    <property type="entry name" value="PILUS ASSEMBLY CHAPERONE"/>
    <property type="match status" value="1"/>
</dbReference>
<dbReference type="InterPro" id="IPR001829">
    <property type="entry name" value="Pili_assmbl_chaperone_bac"/>
</dbReference>
<feature type="domain" description="Pili assembly chaperone C-terminal" evidence="10">
    <location>
        <begin position="183"/>
        <end position="236"/>
    </location>
</feature>
<evidence type="ECO:0000313" key="11">
    <source>
        <dbReference type="EMBL" id="TLV14678.1"/>
    </source>
</evidence>
<keyword evidence="6 7" id="KW-0143">Chaperone</keyword>
<dbReference type="SUPFAM" id="SSF49584">
    <property type="entry name" value="Periplasmic chaperone C-domain"/>
    <property type="match status" value="1"/>
</dbReference>
<keyword evidence="12" id="KW-1185">Reference proteome</keyword>
<dbReference type="FunFam" id="2.60.40.10:FF:000458">
    <property type="entry name" value="Molecular chaperone FimC"/>
    <property type="match status" value="1"/>
</dbReference>
<dbReference type="GO" id="GO:0030288">
    <property type="term" value="C:outer membrane-bounded periplasmic space"/>
    <property type="evidence" value="ECO:0007669"/>
    <property type="project" value="InterPro"/>
</dbReference>
<keyword evidence="3" id="KW-1029">Fimbrium biogenesis</keyword>
<proteinExistence type="inferred from homology"/>
<protein>
    <submittedName>
        <fullName evidence="11">Molecular chaperone FimC</fullName>
    </submittedName>
</protein>
<comment type="subcellular location">
    <subcellularLocation>
        <location evidence="1 7">Periplasm</location>
    </subcellularLocation>
</comment>
<feature type="domain" description="Pili assembly chaperone N-terminal" evidence="9">
    <location>
        <begin position="40"/>
        <end position="159"/>
    </location>
</feature>
<dbReference type="Pfam" id="PF02753">
    <property type="entry name" value="PapD_C"/>
    <property type="match status" value="1"/>
</dbReference>
<evidence type="ECO:0000256" key="1">
    <source>
        <dbReference type="ARBA" id="ARBA00004418"/>
    </source>
</evidence>
<dbReference type="InterPro" id="IPR036316">
    <property type="entry name" value="Pili_assmbl_chap_C_dom_sf"/>
</dbReference>
<dbReference type="InterPro" id="IPR016147">
    <property type="entry name" value="Pili_assmbl_chaperone_N"/>
</dbReference>
<reference evidence="11 12" key="1">
    <citation type="submission" date="2019-05" db="EMBL/GenBank/DDBJ databases">
        <title>Genome sequence of Klebsiella sp strain TOUT106.</title>
        <authorList>
            <person name="Rahi P."/>
            <person name="Chaudhari D."/>
        </authorList>
    </citation>
    <scope>NUCLEOTIDE SEQUENCE [LARGE SCALE GENOMIC DNA]</scope>
    <source>
        <strain evidence="11 12">TOUT106</strain>
    </source>
</reference>
<evidence type="ECO:0000256" key="7">
    <source>
        <dbReference type="RuleBase" id="RU003918"/>
    </source>
</evidence>
<evidence type="ECO:0000256" key="2">
    <source>
        <dbReference type="ARBA" id="ARBA00007399"/>
    </source>
</evidence>
<evidence type="ECO:0000256" key="8">
    <source>
        <dbReference type="SAM" id="SignalP"/>
    </source>
</evidence>